<dbReference type="SUPFAM" id="SSF69118">
    <property type="entry name" value="AhpD-like"/>
    <property type="match status" value="1"/>
</dbReference>
<organism evidence="2 3">
    <name type="scientific">Scytalidium lignicola</name>
    <name type="common">Hyphomycete</name>
    <dbReference type="NCBI Taxonomy" id="5539"/>
    <lineage>
        <taxon>Eukaryota</taxon>
        <taxon>Fungi</taxon>
        <taxon>Dikarya</taxon>
        <taxon>Ascomycota</taxon>
        <taxon>Pezizomycotina</taxon>
        <taxon>Leotiomycetes</taxon>
        <taxon>Leotiomycetes incertae sedis</taxon>
        <taxon>Scytalidium</taxon>
    </lineage>
</organism>
<evidence type="ECO:0000313" key="3">
    <source>
        <dbReference type="Proteomes" id="UP000258309"/>
    </source>
</evidence>
<name>A0A3E2GYP5_SCYLI</name>
<gene>
    <name evidence="2" type="ORF">B7463_g10047</name>
</gene>
<feature type="non-terminal residue" evidence="2">
    <location>
        <position position="180"/>
    </location>
</feature>
<dbReference type="Proteomes" id="UP000258309">
    <property type="component" value="Unassembled WGS sequence"/>
</dbReference>
<accession>A0A3E2GYP5</accession>
<dbReference type="InterPro" id="IPR003779">
    <property type="entry name" value="CMD-like"/>
</dbReference>
<dbReference type="EMBL" id="NCSJ02000271">
    <property type="protein sequence ID" value="RFU26280.1"/>
    <property type="molecule type" value="Genomic_DNA"/>
</dbReference>
<dbReference type="PANTHER" id="PTHR34846">
    <property type="entry name" value="4-CARBOXYMUCONOLACTONE DECARBOXYLASE FAMILY PROTEIN (AFU_ORTHOLOGUE AFUA_6G11590)"/>
    <property type="match status" value="1"/>
</dbReference>
<evidence type="ECO:0000259" key="1">
    <source>
        <dbReference type="Pfam" id="PF02627"/>
    </source>
</evidence>
<dbReference type="AlphaFoldDB" id="A0A3E2GYP5"/>
<reference evidence="2 3" key="1">
    <citation type="submission" date="2018-05" db="EMBL/GenBank/DDBJ databases">
        <title>Draft genome sequence of Scytalidium lignicola DSM 105466, a ubiquitous saprotrophic fungus.</title>
        <authorList>
            <person name="Buettner E."/>
            <person name="Gebauer A.M."/>
            <person name="Hofrichter M."/>
            <person name="Liers C."/>
            <person name="Kellner H."/>
        </authorList>
    </citation>
    <scope>NUCLEOTIDE SEQUENCE [LARGE SCALE GENOMIC DNA]</scope>
    <source>
        <strain evidence="2 3">DSM 105466</strain>
    </source>
</reference>
<keyword evidence="3" id="KW-1185">Reference proteome</keyword>
<feature type="non-terminal residue" evidence="2">
    <location>
        <position position="1"/>
    </location>
</feature>
<dbReference type="PANTHER" id="PTHR34846:SF11">
    <property type="entry name" value="4-CARBOXYMUCONOLACTONE DECARBOXYLASE FAMILY PROTEIN (AFU_ORTHOLOGUE AFUA_6G11590)"/>
    <property type="match status" value="1"/>
</dbReference>
<evidence type="ECO:0000313" key="2">
    <source>
        <dbReference type="EMBL" id="RFU26280.1"/>
    </source>
</evidence>
<sequence>MRLPYVSDPISARNDAEAAIIDRVRERRKPGLLLELDRALLYSPSIADGWNSLFGSIRQQSSLSADIRELAICHVAVLNKAQFEWTHHAPLAAEAGVNLEALKLDGEGLTRKQLAVFRYTDDMKKYIFVKEEVFQELKFHFTDVEVVEITATVAVYNCCSRFLVALDVGERNGMIEINQW</sequence>
<dbReference type="Pfam" id="PF02627">
    <property type="entry name" value="CMD"/>
    <property type="match status" value="1"/>
</dbReference>
<dbReference type="InterPro" id="IPR029032">
    <property type="entry name" value="AhpD-like"/>
</dbReference>
<dbReference type="OrthoDB" id="2567457at2759"/>
<protein>
    <recommendedName>
        <fullName evidence="1">Carboxymuconolactone decarboxylase-like domain-containing protein</fullName>
    </recommendedName>
</protein>
<comment type="caution">
    <text evidence="2">The sequence shown here is derived from an EMBL/GenBank/DDBJ whole genome shotgun (WGS) entry which is preliminary data.</text>
</comment>
<feature type="domain" description="Carboxymuconolactone decarboxylase-like" evidence="1">
    <location>
        <begin position="44"/>
        <end position="101"/>
    </location>
</feature>
<proteinExistence type="predicted"/>
<dbReference type="GO" id="GO:0051920">
    <property type="term" value="F:peroxiredoxin activity"/>
    <property type="evidence" value="ECO:0007669"/>
    <property type="project" value="InterPro"/>
</dbReference>
<dbReference type="OMA" id="ESMNEIM"/>
<dbReference type="Gene3D" id="1.20.1290.10">
    <property type="entry name" value="AhpD-like"/>
    <property type="match status" value="1"/>
</dbReference>